<organism evidence="1">
    <name type="scientific">marine metagenome</name>
    <dbReference type="NCBI Taxonomy" id="408172"/>
    <lineage>
        <taxon>unclassified sequences</taxon>
        <taxon>metagenomes</taxon>
        <taxon>ecological metagenomes</taxon>
    </lineage>
</organism>
<sequence>RFAGYLREKNIDRRKFISIQDTVTRLDDLIGESTKSTLEQKVKLYNQDDFLEEEGISDWEVPPVTLFPLNETYENLNREAIVTRAKAKHIENYLKNQIIEPFNDELKSRAAKLLGIDLANLRKTEQTTIYQGKRAFNVQVIPKRTIPYAKVMKELRSDLDSLLGGDDELRSEYSVRRMRNGDQMSLKRIAKKLGDSIDLHSKTINRFEWNYDPILEFAAIAPKE</sequence>
<feature type="non-terminal residue" evidence="1">
    <location>
        <position position="1"/>
    </location>
</feature>
<proteinExistence type="predicted"/>
<evidence type="ECO:0000313" key="1">
    <source>
        <dbReference type="EMBL" id="SVC38043.1"/>
    </source>
</evidence>
<protein>
    <submittedName>
        <fullName evidence="1">Uncharacterized protein</fullName>
    </submittedName>
</protein>
<dbReference type="EMBL" id="UINC01088104">
    <property type="protein sequence ID" value="SVC38043.1"/>
    <property type="molecule type" value="Genomic_DNA"/>
</dbReference>
<reference evidence="1" key="1">
    <citation type="submission" date="2018-05" db="EMBL/GenBank/DDBJ databases">
        <authorList>
            <person name="Lanie J.A."/>
            <person name="Ng W.-L."/>
            <person name="Kazmierczak K.M."/>
            <person name="Andrzejewski T.M."/>
            <person name="Davidsen T.M."/>
            <person name="Wayne K.J."/>
            <person name="Tettelin H."/>
            <person name="Glass J.I."/>
            <person name="Rusch D."/>
            <person name="Podicherti R."/>
            <person name="Tsui H.-C.T."/>
            <person name="Winkler M.E."/>
        </authorList>
    </citation>
    <scope>NUCLEOTIDE SEQUENCE</scope>
</reference>
<name>A0A382LNV8_9ZZZZ</name>
<accession>A0A382LNV8</accession>
<gene>
    <name evidence="1" type="ORF">METZ01_LOCUS290897</name>
</gene>
<dbReference type="AlphaFoldDB" id="A0A382LNV8"/>